<feature type="compositionally biased region" description="Polar residues" evidence="1">
    <location>
        <begin position="549"/>
        <end position="559"/>
    </location>
</feature>
<dbReference type="CDD" id="cd20557">
    <property type="entry name" value="CYCLIN_ScPCL1-like"/>
    <property type="match status" value="1"/>
</dbReference>
<dbReference type="SUPFAM" id="SSF47954">
    <property type="entry name" value="Cyclin-like"/>
    <property type="match status" value="1"/>
</dbReference>
<dbReference type="Gene3D" id="1.10.472.10">
    <property type="entry name" value="Cyclin-like"/>
    <property type="match status" value="1"/>
</dbReference>
<gene>
    <name evidence="3" type="ORF">NLJ89_g3242</name>
</gene>
<feature type="region of interest" description="Disordered" evidence="1">
    <location>
        <begin position="544"/>
        <end position="574"/>
    </location>
</feature>
<feature type="compositionally biased region" description="Low complexity" evidence="1">
    <location>
        <begin position="295"/>
        <end position="333"/>
    </location>
</feature>
<dbReference type="GO" id="GO:0005634">
    <property type="term" value="C:nucleus"/>
    <property type="evidence" value="ECO:0007669"/>
    <property type="project" value="TreeGrafter"/>
</dbReference>
<feature type="compositionally biased region" description="Basic and acidic residues" evidence="1">
    <location>
        <begin position="403"/>
        <end position="412"/>
    </location>
</feature>
<dbReference type="GO" id="GO:0019901">
    <property type="term" value="F:protein kinase binding"/>
    <property type="evidence" value="ECO:0007669"/>
    <property type="project" value="InterPro"/>
</dbReference>
<evidence type="ECO:0000256" key="1">
    <source>
        <dbReference type="SAM" id="MobiDB-lite"/>
    </source>
</evidence>
<dbReference type="EMBL" id="JANKHO010000228">
    <property type="protein sequence ID" value="KAJ3512920.1"/>
    <property type="molecule type" value="Genomic_DNA"/>
</dbReference>
<dbReference type="Proteomes" id="UP001148786">
    <property type="component" value="Unassembled WGS sequence"/>
</dbReference>
<evidence type="ECO:0000259" key="2">
    <source>
        <dbReference type="Pfam" id="PF00134"/>
    </source>
</evidence>
<feature type="compositionally biased region" description="Polar residues" evidence="1">
    <location>
        <begin position="512"/>
        <end position="521"/>
    </location>
</feature>
<protein>
    <recommendedName>
        <fullName evidence="2">Cyclin N-terminal domain-containing protein</fullName>
    </recommendedName>
</protein>
<accession>A0A9W8K2U4</accession>
<evidence type="ECO:0000313" key="4">
    <source>
        <dbReference type="Proteomes" id="UP001148786"/>
    </source>
</evidence>
<feature type="region of interest" description="Disordered" evidence="1">
    <location>
        <begin position="234"/>
        <end position="254"/>
    </location>
</feature>
<dbReference type="InterPro" id="IPR036915">
    <property type="entry name" value="Cyclin-like_sf"/>
</dbReference>
<proteinExistence type="predicted"/>
<dbReference type="InterPro" id="IPR006671">
    <property type="entry name" value="Cyclin_N"/>
</dbReference>
<organism evidence="3 4">
    <name type="scientific">Agrocybe chaxingu</name>
    <dbReference type="NCBI Taxonomy" id="84603"/>
    <lineage>
        <taxon>Eukaryota</taxon>
        <taxon>Fungi</taxon>
        <taxon>Dikarya</taxon>
        <taxon>Basidiomycota</taxon>
        <taxon>Agaricomycotina</taxon>
        <taxon>Agaricomycetes</taxon>
        <taxon>Agaricomycetidae</taxon>
        <taxon>Agaricales</taxon>
        <taxon>Agaricineae</taxon>
        <taxon>Strophariaceae</taxon>
        <taxon>Agrocybe</taxon>
    </lineage>
</organism>
<feature type="region of interest" description="Disordered" evidence="1">
    <location>
        <begin position="52"/>
        <end position="73"/>
    </location>
</feature>
<evidence type="ECO:0000313" key="3">
    <source>
        <dbReference type="EMBL" id="KAJ3512920.1"/>
    </source>
</evidence>
<name>A0A9W8K2U4_9AGAR</name>
<comment type="caution">
    <text evidence="3">The sequence shown here is derived from an EMBL/GenBank/DDBJ whole genome shotgun (WGS) entry which is preliminary data.</text>
</comment>
<feature type="compositionally biased region" description="Polar residues" evidence="1">
    <location>
        <begin position="413"/>
        <end position="427"/>
    </location>
</feature>
<reference evidence="3" key="1">
    <citation type="submission" date="2022-07" db="EMBL/GenBank/DDBJ databases">
        <title>Genome Sequence of Agrocybe chaxingu.</title>
        <authorList>
            <person name="Buettner E."/>
        </authorList>
    </citation>
    <scope>NUCLEOTIDE SEQUENCE</scope>
    <source>
        <strain evidence="3">MP-N11</strain>
    </source>
</reference>
<dbReference type="OrthoDB" id="10250320at2759"/>
<dbReference type="InterPro" id="IPR013922">
    <property type="entry name" value="Cyclin_PHO80-like"/>
</dbReference>
<dbReference type="GO" id="GO:0000307">
    <property type="term" value="C:cyclin-dependent protein kinase holoenzyme complex"/>
    <property type="evidence" value="ECO:0007669"/>
    <property type="project" value="TreeGrafter"/>
</dbReference>
<feature type="domain" description="Cyclin N-terminal" evidence="2">
    <location>
        <begin position="100"/>
        <end position="194"/>
    </location>
</feature>
<feature type="region of interest" description="Disordered" evidence="1">
    <location>
        <begin position="493"/>
        <end position="522"/>
    </location>
</feature>
<dbReference type="PANTHER" id="PTHR15615">
    <property type="match status" value="1"/>
</dbReference>
<dbReference type="GO" id="GO:0016538">
    <property type="term" value="F:cyclin-dependent protein serine/threonine kinase regulator activity"/>
    <property type="evidence" value="ECO:0007669"/>
    <property type="project" value="TreeGrafter"/>
</dbReference>
<dbReference type="Pfam" id="PF00134">
    <property type="entry name" value="Cyclin_N"/>
    <property type="match status" value="1"/>
</dbReference>
<feature type="compositionally biased region" description="Low complexity" evidence="1">
    <location>
        <begin position="235"/>
        <end position="246"/>
    </location>
</feature>
<keyword evidence="4" id="KW-1185">Reference proteome</keyword>
<dbReference type="PANTHER" id="PTHR15615:SF10">
    <property type="entry name" value="PHO85 CYCLIN-2-RELATED"/>
    <property type="match status" value="1"/>
</dbReference>
<sequence>MAENNHLQRRHPASLLPISSHNPLLVSLMGRRVSMDMIAYVARQAAKVIRIDGEPEPPTSTDSQPLPTPPQTPLKVKFADQVAKEEPNDPEDPPLISLDNFILHLVKCSNVQVSTLLTTLVYLERLRSKLPTMAKGMPCTRHRVFLATLIVTAKYLNDSSPKNIHWATYAVLFDVAEINLMEKQLLYLLDYDLRFNEEEVCKLFVPFMVPASEASLSTRISAVNKVTKASKARAEAAQQAQTTAPPSADPERREGVAMPRLDSFGSSDYLINCLYDLFISCLRVDVRCPRSSTMYSTLSTDSSSSTASSSSDLASLVDDSGSSSSSSGWTSNESDADEDVNDRTISIVEASSSTSSLGRHLPSTTNLAGPGAMKKPFSLRPIPAHGFKPQPGATSSAKTEVTPTRERSRKPSDTSSVHTIMASPSVSRKQHLTARASDGKRSTSLSSQASMSSICLGKEARVQASCTMPSIVQPSGANPIASSVRLRSGTVVHRSSGSKLPPAAVPIPPLPTSSQTASGGTTPARGMGSIISRMWGAAAANLKAGVSGGHQSQPTCGSETESRPLVANPDGVST</sequence>
<feature type="region of interest" description="Disordered" evidence="1">
    <location>
        <begin position="295"/>
        <end position="450"/>
    </location>
</feature>
<feature type="compositionally biased region" description="Polar residues" evidence="1">
    <location>
        <begin position="392"/>
        <end position="402"/>
    </location>
</feature>
<dbReference type="AlphaFoldDB" id="A0A9W8K2U4"/>